<evidence type="ECO:0000256" key="3">
    <source>
        <dbReference type="ARBA" id="ARBA00023125"/>
    </source>
</evidence>
<dbReference type="GO" id="GO:0000976">
    <property type="term" value="F:transcription cis-regulatory region binding"/>
    <property type="evidence" value="ECO:0007669"/>
    <property type="project" value="TreeGrafter"/>
</dbReference>
<evidence type="ECO:0000259" key="5">
    <source>
        <dbReference type="Pfam" id="PF02909"/>
    </source>
</evidence>
<feature type="domain" description="Tetracycline repressor TetR C-terminal" evidence="5">
    <location>
        <begin position="74"/>
        <end position="206"/>
    </location>
</feature>
<dbReference type="InterPro" id="IPR003012">
    <property type="entry name" value="Tet_transcr_reg_TetR"/>
</dbReference>
<dbReference type="InterPro" id="IPR036271">
    <property type="entry name" value="Tet_transcr_reg_TetR-rel_C_sf"/>
</dbReference>
<keyword evidence="4" id="KW-0804">Transcription</keyword>
<dbReference type="GO" id="GO:0046677">
    <property type="term" value="P:response to antibiotic"/>
    <property type="evidence" value="ECO:0007669"/>
    <property type="project" value="InterPro"/>
</dbReference>
<dbReference type="InterPro" id="IPR050109">
    <property type="entry name" value="HTH-type_TetR-like_transc_reg"/>
</dbReference>
<evidence type="ECO:0000256" key="1">
    <source>
        <dbReference type="ARBA" id="ARBA00022491"/>
    </source>
</evidence>
<keyword evidence="2" id="KW-0805">Transcription regulation</keyword>
<dbReference type="PANTHER" id="PTHR30055">
    <property type="entry name" value="HTH-TYPE TRANSCRIPTIONAL REGULATOR RUTR"/>
    <property type="match status" value="1"/>
</dbReference>
<protein>
    <recommendedName>
        <fullName evidence="5">Tetracycline repressor TetR C-terminal domain-containing protein</fullName>
    </recommendedName>
</protein>
<organism evidence="6 7">
    <name type="scientific">Microbacterium testaceum</name>
    <name type="common">Aureobacterium testaceum</name>
    <name type="synonym">Brevibacterium testaceum</name>
    <dbReference type="NCBI Taxonomy" id="2033"/>
    <lineage>
        <taxon>Bacteria</taxon>
        <taxon>Bacillati</taxon>
        <taxon>Actinomycetota</taxon>
        <taxon>Actinomycetes</taxon>
        <taxon>Micrococcales</taxon>
        <taxon>Microbacteriaceae</taxon>
        <taxon>Microbacterium</taxon>
    </lineage>
</organism>
<accession>A0A147EYM6</accession>
<keyword evidence="1" id="KW-0678">Repressor</keyword>
<dbReference type="SUPFAM" id="SSF46689">
    <property type="entry name" value="Homeodomain-like"/>
    <property type="match status" value="1"/>
</dbReference>
<evidence type="ECO:0000256" key="4">
    <source>
        <dbReference type="ARBA" id="ARBA00023163"/>
    </source>
</evidence>
<dbReference type="EMBL" id="LDRT01000035">
    <property type="protein sequence ID" value="KTR95307.1"/>
    <property type="molecule type" value="Genomic_DNA"/>
</dbReference>
<evidence type="ECO:0000313" key="6">
    <source>
        <dbReference type="EMBL" id="KTR95307.1"/>
    </source>
</evidence>
<dbReference type="SUPFAM" id="SSF48498">
    <property type="entry name" value="Tetracyclin repressor-like, C-terminal domain"/>
    <property type="match status" value="1"/>
</dbReference>
<dbReference type="Gene3D" id="1.10.357.10">
    <property type="entry name" value="Tetracycline Repressor, domain 2"/>
    <property type="match status" value="1"/>
</dbReference>
<dbReference type="InterPro" id="IPR009057">
    <property type="entry name" value="Homeodomain-like_sf"/>
</dbReference>
<proteinExistence type="predicted"/>
<dbReference type="PRINTS" id="PR00400">
    <property type="entry name" value="TETREPRESSOR"/>
</dbReference>
<gene>
    <name evidence="6" type="ORF">NS220_06410</name>
</gene>
<evidence type="ECO:0000313" key="7">
    <source>
        <dbReference type="Proteomes" id="UP000075025"/>
    </source>
</evidence>
<dbReference type="Pfam" id="PF02909">
    <property type="entry name" value="TetR_C_1"/>
    <property type="match status" value="1"/>
</dbReference>
<comment type="caution">
    <text evidence="6">The sequence shown here is derived from an EMBL/GenBank/DDBJ whole genome shotgun (WGS) entry which is preliminary data.</text>
</comment>
<name>A0A147EYM6_MICTE</name>
<dbReference type="AlphaFoldDB" id="A0A147EYM6"/>
<keyword evidence="3" id="KW-0238">DNA-binding</keyword>
<evidence type="ECO:0000256" key="2">
    <source>
        <dbReference type="ARBA" id="ARBA00023015"/>
    </source>
</evidence>
<dbReference type="Proteomes" id="UP000075025">
    <property type="component" value="Unassembled WGS sequence"/>
</dbReference>
<sequence length="214" mass="22881">MGRPRVGILSRRLIGETALRLLDDGRDTGFRMSDLARALGVRVSSLYNHVENKAAVFAEIREILAERIDGEATPDPRWDRALRTWAHAYRAAFAAHPATVAYLSTLPLDADSTVGTAYDHLASQLQDAGWSAAESMSVIVAVESFVLGSALDASAPQDMLDPGQRTDVPGFAGAYHARRELAAAEGVTPADLAFTLGLDALLEGLRLRLGRGAA</sequence>
<dbReference type="PATRIC" id="fig|2033.6.peg.2256"/>
<dbReference type="GO" id="GO:0003700">
    <property type="term" value="F:DNA-binding transcription factor activity"/>
    <property type="evidence" value="ECO:0007669"/>
    <property type="project" value="TreeGrafter"/>
</dbReference>
<dbReference type="InterPro" id="IPR004111">
    <property type="entry name" value="Repressor_TetR_C"/>
</dbReference>
<dbReference type="PANTHER" id="PTHR30055:SF151">
    <property type="entry name" value="TRANSCRIPTIONAL REGULATORY PROTEIN"/>
    <property type="match status" value="1"/>
</dbReference>
<reference evidence="6 7" key="1">
    <citation type="journal article" date="2016" name="Front. Microbiol.">
        <title>Genomic Resource of Rice Seed Associated Bacteria.</title>
        <authorList>
            <person name="Midha S."/>
            <person name="Bansal K."/>
            <person name="Sharma S."/>
            <person name="Kumar N."/>
            <person name="Patil P.P."/>
            <person name="Chaudhry V."/>
            <person name="Patil P.B."/>
        </authorList>
    </citation>
    <scope>NUCLEOTIDE SEQUENCE [LARGE SCALE GENOMIC DNA]</scope>
    <source>
        <strain evidence="6 7">NS220</strain>
    </source>
</reference>
<dbReference type="GO" id="GO:0045892">
    <property type="term" value="P:negative regulation of DNA-templated transcription"/>
    <property type="evidence" value="ECO:0007669"/>
    <property type="project" value="InterPro"/>
</dbReference>